<reference evidence="2 3" key="1">
    <citation type="submission" date="2014-02" db="EMBL/GenBank/DDBJ databases">
        <title>The genome sequence of the entomopathogenic fungus Metarhizium robertsii ARSEF 2575.</title>
        <authorList>
            <person name="Giuliano Garisto Donzelli B."/>
            <person name="Roe B.A."/>
            <person name="Macmil S.L."/>
            <person name="Krasnoff S.B."/>
            <person name="Gibson D.M."/>
        </authorList>
    </citation>
    <scope>NUCLEOTIDE SEQUENCE [LARGE SCALE GENOMIC DNA]</scope>
    <source>
        <strain evidence="2 3">ARSEF 2575</strain>
    </source>
</reference>
<feature type="region of interest" description="Disordered" evidence="1">
    <location>
        <begin position="86"/>
        <end position="112"/>
    </location>
</feature>
<evidence type="ECO:0000256" key="1">
    <source>
        <dbReference type="SAM" id="MobiDB-lite"/>
    </source>
</evidence>
<dbReference type="InterPro" id="IPR053044">
    <property type="entry name" value="Metallo-hydrolase/TatD-type"/>
</dbReference>
<name>A0A0A1UV81_9HYPO</name>
<dbReference type="EMBL" id="JELW01000010">
    <property type="protein sequence ID" value="EXV00956.1"/>
    <property type="molecule type" value="Genomic_DNA"/>
</dbReference>
<dbReference type="GO" id="GO:0016788">
    <property type="term" value="F:hydrolase activity, acting on ester bonds"/>
    <property type="evidence" value="ECO:0007669"/>
    <property type="project" value="InterPro"/>
</dbReference>
<dbReference type="Proteomes" id="UP000030151">
    <property type="component" value="Unassembled WGS sequence"/>
</dbReference>
<dbReference type="PANTHER" id="PTHR47345:SF1">
    <property type="entry name" value="CUT9-INTERACTING PROTEIN SCN1"/>
    <property type="match status" value="1"/>
</dbReference>
<accession>A0A0A1UV81</accession>
<evidence type="ECO:0000313" key="3">
    <source>
        <dbReference type="Proteomes" id="UP000030151"/>
    </source>
</evidence>
<dbReference type="AlphaFoldDB" id="A0A0A1UV81"/>
<dbReference type="eggNOG" id="KOG3020">
    <property type="taxonomic scope" value="Eukaryota"/>
</dbReference>
<sequence length="445" mass="48975">MCQHHQIDKSSPQSESNRPPSANNEVFPWHLPVFDAHCHPTDTMRSITSLETMRASALVIMATRSQDQDLVAGVASMHGVKGRASLRGRGGGCQNDGHGDAEAFSVSAGEEPRPAVQRSCQVIPSFGWHPWFSHQLYDDVAAEPTYKPPPQPPAADETDETVLLATKKVHYQAVLKPSPQDDGFIASLPTPILLSSFISSTRTRLEAYPLALVGEIGLDRAFRLPQKWDSALAESRDGALTPGGREGRLLSPYRVRAPHQEAIFRAQLRLAGETGRPVSIHGVQAHGILYDIVSHCWKGHEKHIPSRREKRMIAPGAEDDSDEEDADTVTGKPYPPRICLHSYSGPVEGLKQWFNPTNPATIYVSLSTAVNFGTISSRNKFPDIVRAVPDDRILVESDLDSAGEKMDAALEDMYRRVCEVKGWTLEDGILRVAKNLEAFIFGKEP</sequence>
<dbReference type="InterPro" id="IPR001130">
    <property type="entry name" value="TatD-like"/>
</dbReference>
<comment type="caution">
    <text evidence="2">The sequence shown here is derived from an EMBL/GenBank/DDBJ whole genome shotgun (WGS) entry which is preliminary data.</text>
</comment>
<feature type="region of interest" description="Disordered" evidence="1">
    <location>
        <begin position="1"/>
        <end position="24"/>
    </location>
</feature>
<dbReference type="OrthoDB" id="413993at2759"/>
<feature type="compositionally biased region" description="Polar residues" evidence="1">
    <location>
        <begin position="9"/>
        <end position="24"/>
    </location>
</feature>
<dbReference type="Gene3D" id="3.20.20.140">
    <property type="entry name" value="Metal-dependent hydrolases"/>
    <property type="match status" value="1"/>
</dbReference>
<dbReference type="InterPro" id="IPR032466">
    <property type="entry name" value="Metal_Hydrolase"/>
</dbReference>
<evidence type="ECO:0000313" key="2">
    <source>
        <dbReference type="EMBL" id="EXV00956.1"/>
    </source>
</evidence>
<dbReference type="PANTHER" id="PTHR47345">
    <property type="entry name" value="CUT9-INTERACTING PROTEIN SCN1"/>
    <property type="match status" value="1"/>
</dbReference>
<proteinExistence type="predicted"/>
<dbReference type="Pfam" id="PF01026">
    <property type="entry name" value="TatD_DNase"/>
    <property type="match status" value="1"/>
</dbReference>
<gene>
    <name evidence="2" type="ORF">X797_005975</name>
</gene>
<dbReference type="HOGENOM" id="CLU_031506_3_0_1"/>
<dbReference type="SUPFAM" id="SSF51556">
    <property type="entry name" value="Metallo-dependent hydrolases"/>
    <property type="match status" value="1"/>
</dbReference>
<organism evidence="2 3">
    <name type="scientific">Metarhizium robertsii</name>
    <dbReference type="NCBI Taxonomy" id="568076"/>
    <lineage>
        <taxon>Eukaryota</taxon>
        <taxon>Fungi</taxon>
        <taxon>Dikarya</taxon>
        <taxon>Ascomycota</taxon>
        <taxon>Pezizomycotina</taxon>
        <taxon>Sordariomycetes</taxon>
        <taxon>Hypocreomycetidae</taxon>
        <taxon>Hypocreales</taxon>
        <taxon>Clavicipitaceae</taxon>
        <taxon>Metarhizium</taxon>
    </lineage>
</organism>
<protein>
    <submittedName>
        <fullName evidence="2">TatD deoxyribonuclease family protein</fullName>
    </submittedName>
</protein>